<evidence type="ECO:0000313" key="1">
    <source>
        <dbReference type="EMBL" id="MCA9376770.1"/>
    </source>
</evidence>
<reference evidence="1" key="2">
    <citation type="journal article" date="2021" name="Microbiome">
        <title>Successional dynamics and alternative stable states in a saline activated sludge microbial community over 9 years.</title>
        <authorList>
            <person name="Wang Y."/>
            <person name="Ye J."/>
            <person name="Ju F."/>
            <person name="Liu L."/>
            <person name="Boyd J.A."/>
            <person name="Deng Y."/>
            <person name="Parks D.H."/>
            <person name="Jiang X."/>
            <person name="Yin X."/>
            <person name="Woodcroft B.J."/>
            <person name="Tyson G.W."/>
            <person name="Hugenholtz P."/>
            <person name="Polz M.F."/>
            <person name="Zhang T."/>
        </authorList>
    </citation>
    <scope>NUCLEOTIDE SEQUENCE</scope>
    <source>
        <strain evidence="1">HKST-UBA17</strain>
    </source>
</reference>
<dbReference type="Proteomes" id="UP000741282">
    <property type="component" value="Unassembled WGS sequence"/>
</dbReference>
<protein>
    <submittedName>
        <fullName evidence="1">Uncharacterized protein</fullName>
    </submittedName>
</protein>
<organism evidence="1 2">
    <name type="scientific">Candidatus Dojkabacteria bacterium</name>
    <dbReference type="NCBI Taxonomy" id="2099670"/>
    <lineage>
        <taxon>Bacteria</taxon>
        <taxon>Candidatus Dojkabacteria</taxon>
    </lineage>
</organism>
<sequence length="259" mass="29879">MRRLQLPEPAWKVVQGYMKLKFNGTVVRTPYYRNVERVRAELRSLIGKGTPEEIVEDVLIFSKLRGFNLRRATPDEIRRFMEKEGIGIDCSGFVAHVYDGWLRAVNKGSIRSNLLWPKRTLYRKVITILRPIENISSELLTGELNCTTIEIEDTLPGDLIRLKGAKQGDHVVLISTVTLEEDGTPREIDYVHSSPHYGNDNGVKKGKIRITNPDRGLEYQEWLEKDPNGRCITKDGYLRELSDNRLVRPNFMEKIKWGQ</sequence>
<dbReference type="EMBL" id="JAGQLN010000007">
    <property type="protein sequence ID" value="MCA9376770.1"/>
    <property type="molecule type" value="Genomic_DNA"/>
</dbReference>
<gene>
    <name evidence="1" type="ORF">KC685_02525</name>
</gene>
<proteinExistence type="predicted"/>
<name>A0A955I165_9BACT</name>
<reference evidence="1" key="1">
    <citation type="submission" date="2020-04" db="EMBL/GenBank/DDBJ databases">
        <authorList>
            <person name="Zhang T."/>
        </authorList>
    </citation>
    <scope>NUCLEOTIDE SEQUENCE</scope>
    <source>
        <strain evidence="1">HKST-UBA17</strain>
    </source>
</reference>
<comment type="caution">
    <text evidence="1">The sequence shown here is derived from an EMBL/GenBank/DDBJ whole genome shotgun (WGS) entry which is preliminary data.</text>
</comment>
<accession>A0A955I165</accession>
<dbReference type="AlphaFoldDB" id="A0A955I165"/>
<evidence type="ECO:0000313" key="2">
    <source>
        <dbReference type="Proteomes" id="UP000741282"/>
    </source>
</evidence>